<name>A0A9W8CJB3_9FUNG</name>
<evidence type="ECO:0000313" key="2">
    <source>
        <dbReference type="Proteomes" id="UP001145021"/>
    </source>
</evidence>
<dbReference type="EMBL" id="JANBOH010000194">
    <property type="protein sequence ID" value="KAJ1644088.1"/>
    <property type="molecule type" value="Genomic_DNA"/>
</dbReference>
<comment type="caution">
    <text evidence="1">The sequence shown here is derived from an EMBL/GenBank/DDBJ whole genome shotgun (WGS) entry which is preliminary data.</text>
</comment>
<keyword evidence="2" id="KW-1185">Reference proteome</keyword>
<sequence>MVLVPLAFGGLVEKIAIYTGNIPDNQSFLAAGWGVTETGEPDFEALRGVLVKSGDASLCAKFMPSFVDNNGPQICLPESLTPEKMTGSGDSGTGLFVYNSQVVKLAGLDSIATQVVIPSNNTVSTVHLNVHINYYMDFITATTGLTEAYLTGSSAPISA</sequence>
<dbReference type="Gene3D" id="2.40.10.10">
    <property type="entry name" value="Trypsin-like serine proteases"/>
    <property type="match status" value="1"/>
</dbReference>
<accession>A0A9W8CJB3</accession>
<reference evidence="1" key="1">
    <citation type="submission" date="2022-07" db="EMBL/GenBank/DDBJ databases">
        <title>Phylogenomic reconstructions and comparative analyses of Kickxellomycotina fungi.</title>
        <authorList>
            <person name="Reynolds N.K."/>
            <person name="Stajich J.E."/>
            <person name="Barry K."/>
            <person name="Grigoriev I.V."/>
            <person name="Crous P."/>
            <person name="Smith M.E."/>
        </authorList>
    </citation>
    <scope>NUCLEOTIDE SEQUENCE</scope>
    <source>
        <strain evidence="1">NBRC 105413</strain>
    </source>
</reference>
<dbReference type="SUPFAM" id="SSF50494">
    <property type="entry name" value="Trypsin-like serine proteases"/>
    <property type="match status" value="1"/>
</dbReference>
<evidence type="ECO:0008006" key="3">
    <source>
        <dbReference type="Google" id="ProtNLM"/>
    </source>
</evidence>
<evidence type="ECO:0000313" key="1">
    <source>
        <dbReference type="EMBL" id="KAJ1644088.1"/>
    </source>
</evidence>
<dbReference type="AlphaFoldDB" id="A0A9W8CJB3"/>
<proteinExistence type="predicted"/>
<gene>
    <name evidence="1" type="ORF">LPJ64_004209</name>
</gene>
<dbReference type="InterPro" id="IPR009003">
    <property type="entry name" value="Peptidase_S1_PA"/>
</dbReference>
<organism evidence="1 2">
    <name type="scientific">Coemansia asiatica</name>
    <dbReference type="NCBI Taxonomy" id="1052880"/>
    <lineage>
        <taxon>Eukaryota</taxon>
        <taxon>Fungi</taxon>
        <taxon>Fungi incertae sedis</taxon>
        <taxon>Zoopagomycota</taxon>
        <taxon>Kickxellomycotina</taxon>
        <taxon>Kickxellomycetes</taxon>
        <taxon>Kickxellales</taxon>
        <taxon>Kickxellaceae</taxon>
        <taxon>Coemansia</taxon>
    </lineage>
</organism>
<protein>
    <recommendedName>
        <fullName evidence="3">Peptidase S1 domain-containing protein</fullName>
    </recommendedName>
</protein>
<dbReference type="InterPro" id="IPR043504">
    <property type="entry name" value="Peptidase_S1_PA_chymotrypsin"/>
</dbReference>
<dbReference type="Proteomes" id="UP001145021">
    <property type="component" value="Unassembled WGS sequence"/>
</dbReference>